<evidence type="ECO:0000313" key="1">
    <source>
        <dbReference type="EMBL" id="GFF87377.1"/>
    </source>
</evidence>
<reference evidence="1 2" key="1">
    <citation type="submission" date="2020-01" db="EMBL/GenBank/DDBJ databases">
        <title>Draft genome sequence of Aspergillus lentulus IFM 60648.</title>
        <authorList>
            <person name="Takahashi H."/>
            <person name="Yaguchi T."/>
        </authorList>
    </citation>
    <scope>NUCLEOTIDE SEQUENCE [LARGE SCALE GENOMIC DNA]</scope>
    <source>
        <strain evidence="1 2">IFM 60648</strain>
    </source>
</reference>
<evidence type="ECO:0008006" key="3">
    <source>
        <dbReference type="Google" id="ProtNLM"/>
    </source>
</evidence>
<accession>A0ABQ1AT43</accession>
<gene>
    <name evidence="1" type="ORF">IFM60648_08024</name>
</gene>
<organism evidence="1 2">
    <name type="scientific">Aspergillus lentulus</name>
    <dbReference type="NCBI Taxonomy" id="293939"/>
    <lineage>
        <taxon>Eukaryota</taxon>
        <taxon>Fungi</taxon>
        <taxon>Dikarya</taxon>
        <taxon>Ascomycota</taxon>
        <taxon>Pezizomycotina</taxon>
        <taxon>Eurotiomycetes</taxon>
        <taxon>Eurotiomycetidae</taxon>
        <taxon>Eurotiales</taxon>
        <taxon>Aspergillaceae</taxon>
        <taxon>Aspergillus</taxon>
        <taxon>Aspergillus subgen. Fumigati</taxon>
    </lineage>
</organism>
<comment type="caution">
    <text evidence="1">The sequence shown here is derived from an EMBL/GenBank/DDBJ whole genome shotgun (WGS) entry which is preliminary data.</text>
</comment>
<sequence length="507" mass="57988">MAPSLPLELLAEIAGYLKNAGASLVACTAVCRHRQAAFGPFIYSTLNIYSEDGFNEGGICLRRFQELISGAGIARRAWIRQLWYYIIVPFDLPDWHARKEEGYSTNNAIRQANDTAFQTAVVNLFDTLESWDKSHRLAVFLVLQGREPGQEPCTTEDDEAGLYTWDFTDGRTRSVPVYRAQFHNNGASILHDVLCIDRLSFLDTTESPRYHQIWAGAAMQIAQRCPTLIELWLNLDECIRPDHLEYMKERRQAVAEGLKDISPSLRVFRFENGHESNWKDTMPALNVLSSSIDFLSISIRDISLSLCELKLLQVPLFPDFLWPLDEKGHSLPGNTSLYWPNLEILTLQQFQPWLPSGEWIVRPTPEHEAMIAAIDDWEAEICDYEKGCMQRPIFEQEQFHRLFISLGYAARRMPRLTAINFDLNHSTNLNFRFSNTTGSFSAEWELRLCDSYKPDDRVAAAWGFQLDELLVKHDEPGSVKAKDVNMYPSANEQLDGYEQKFLEASGL</sequence>
<evidence type="ECO:0000313" key="2">
    <source>
        <dbReference type="Proteomes" id="UP000465220"/>
    </source>
</evidence>
<dbReference type="Proteomes" id="UP000465220">
    <property type="component" value="Unassembled WGS sequence"/>
</dbReference>
<proteinExistence type="predicted"/>
<protein>
    <recommendedName>
        <fullName evidence="3">F-box domain-containing protein</fullName>
    </recommendedName>
</protein>
<dbReference type="EMBL" id="BLKI01000057">
    <property type="protein sequence ID" value="GFF87377.1"/>
    <property type="molecule type" value="Genomic_DNA"/>
</dbReference>
<name>A0ABQ1AT43_ASPLE</name>
<keyword evidence="2" id="KW-1185">Reference proteome</keyword>